<comment type="caution">
    <text evidence="1">The sequence shown here is derived from an EMBL/GenBank/DDBJ whole genome shotgun (WGS) entry which is preliminary data.</text>
</comment>
<dbReference type="AlphaFoldDB" id="A0A2N6NKP5"/>
<name>A0A2N6NKP5_BEABA</name>
<organism evidence="1 2">
    <name type="scientific">Beauveria bassiana</name>
    <name type="common">White muscardine disease fungus</name>
    <name type="synonym">Tritirachium shiotae</name>
    <dbReference type="NCBI Taxonomy" id="176275"/>
    <lineage>
        <taxon>Eukaryota</taxon>
        <taxon>Fungi</taxon>
        <taxon>Dikarya</taxon>
        <taxon>Ascomycota</taxon>
        <taxon>Pezizomycotina</taxon>
        <taxon>Sordariomycetes</taxon>
        <taxon>Hypocreomycetidae</taxon>
        <taxon>Hypocreales</taxon>
        <taxon>Cordycipitaceae</taxon>
        <taxon>Beauveria</taxon>
    </lineage>
</organism>
<dbReference type="EMBL" id="MRVG01000006">
    <property type="protein sequence ID" value="PMB67842.1"/>
    <property type="molecule type" value="Genomic_DNA"/>
</dbReference>
<sequence>MEIVLLRARGRSLQLGQRGSGHVQRWLLVLVAVQLVRHLAAADRSREDNGILSCTAALPKITRSATYVQPLSFLHAATYYAGVACVMRDVAIWHVSKPP</sequence>
<dbReference type="Proteomes" id="UP000235728">
    <property type="component" value="Unassembled WGS sequence"/>
</dbReference>
<evidence type="ECO:0000313" key="2">
    <source>
        <dbReference type="Proteomes" id="UP000235728"/>
    </source>
</evidence>
<evidence type="ECO:0000313" key="1">
    <source>
        <dbReference type="EMBL" id="PMB67842.1"/>
    </source>
</evidence>
<gene>
    <name evidence="1" type="ORF">BM221_006013</name>
</gene>
<protein>
    <submittedName>
        <fullName evidence="1">Uncharacterized protein</fullName>
    </submittedName>
</protein>
<accession>A0A2N6NKP5</accession>
<proteinExistence type="predicted"/>
<reference evidence="1 2" key="1">
    <citation type="journal article" date="2016" name="Appl. Microbiol. Biotechnol.">
        <title>Characterization of T-DNA insertion mutants with decreased virulence in the entomopathogenic fungus Beauveria bassiana JEF-007.</title>
        <authorList>
            <person name="Kim S."/>
            <person name="Lee S.J."/>
            <person name="Nai Y.S."/>
            <person name="Yu J.S."/>
            <person name="Lee M.R."/>
            <person name="Yang Y.T."/>
            <person name="Kim J.S."/>
        </authorList>
    </citation>
    <scope>NUCLEOTIDE SEQUENCE [LARGE SCALE GENOMIC DNA]</scope>
    <source>
        <strain evidence="1 2">JEF-007</strain>
    </source>
</reference>